<dbReference type="RefSeq" id="XP_009825877.1">
    <property type="nucleotide sequence ID" value="XM_009827575.1"/>
</dbReference>
<dbReference type="VEuPathDB" id="FungiDB:H257_03470"/>
<sequence>MAFDATVGGRLMGDGDGMVFSHTLASVYAGVPPTVHDSPAKYRTAWTHGSSMQSGAQSAGPAGGDLRLAATRHCRSWSGYASGVSSKAHSVVEFVRTDGGFVGGRVVRPTSQYRAMVEAGDPLMEQFSGVNSLVYWTQMSYLQKIEAVVLVTLFTPDRSWHCLRCGANAEVSDGVQADELVALGRHKLPMTVTGSLLIVQFMDPIAAIMLRHGLNTQDR</sequence>
<evidence type="ECO:0000313" key="1">
    <source>
        <dbReference type="EMBL" id="ETV84185.1"/>
    </source>
</evidence>
<name>W4GWV0_APHAT</name>
<accession>W4GWV0</accession>
<dbReference type="AlphaFoldDB" id="W4GWV0"/>
<dbReference type="EMBL" id="KI913119">
    <property type="protein sequence ID" value="ETV84185.1"/>
    <property type="molecule type" value="Genomic_DNA"/>
</dbReference>
<proteinExistence type="predicted"/>
<protein>
    <submittedName>
        <fullName evidence="1">Uncharacterized protein</fullName>
    </submittedName>
</protein>
<reference evidence="1" key="1">
    <citation type="submission" date="2013-12" db="EMBL/GenBank/DDBJ databases">
        <title>The Genome Sequence of Aphanomyces astaci APO3.</title>
        <authorList>
            <consortium name="The Broad Institute Genomics Platform"/>
            <person name="Russ C."/>
            <person name="Tyler B."/>
            <person name="van West P."/>
            <person name="Dieguez-Uribeondo J."/>
            <person name="Young S.K."/>
            <person name="Zeng Q."/>
            <person name="Gargeya S."/>
            <person name="Fitzgerald M."/>
            <person name="Abouelleil A."/>
            <person name="Alvarado L."/>
            <person name="Chapman S.B."/>
            <person name="Gainer-Dewar J."/>
            <person name="Goldberg J."/>
            <person name="Griggs A."/>
            <person name="Gujja S."/>
            <person name="Hansen M."/>
            <person name="Howarth C."/>
            <person name="Imamovic A."/>
            <person name="Ireland A."/>
            <person name="Larimer J."/>
            <person name="McCowan C."/>
            <person name="Murphy C."/>
            <person name="Pearson M."/>
            <person name="Poon T.W."/>
            <person name="Priest M."/>
            <person name="Roberts A."/>
            <person name="Saif S."/>
            <person name="Shea T."/>
            <person name="Sykes S."/>
            <person name="Wortman J."/>
            <person name="Nusbaum C."/>
            <person name="Birren B."/>
        </authorList>
    </citation>
    <scope>NUCLEOTIDE SEQUENCE [LARGE SCALE GENOMIC DNA]</scope>
    <source>
        <strain evidence="1">APO3</strain>
    </source>
</reference>
<organism evidence="1">
    <name type="scientific">Aphanomyces astaci</name>
    <name type="common">Crayfish plague agent</name>
    <dbReference type="NCBI Taxonomy" id="112090"/>
    <lineage>
        <taxon>Eukaryota</taxon>
        <taxon>Sar</taxon>
        <taxon>Stramenopiles</taxon>
        <taxon>Oomycota</taxon>
        <taxon>Saprolegniomycetes</taxon>
        <taxon>Saprolegniales</taxon>
        <taxon>Verrucalvaceae</taxon>
        <taxon>Aphanomyces</taxon>
    </lineage>
</organism>
<gene>
    <name evidence="1" type="ORF">H257_03470</name>
</gene>
<dbReference type="GeneID" id="20805466"/>